<feature type="compositionally biased region" description="Basic and acidic residues" evidence="1">
    <location>
        <begin position="155"/>
        <end position="168"/>
    </location>
</feature>
<dbReference type="EMBL" id="JAVHNR010000005">
    <property type="protein sequence ID" value="KAK6343011.1"/>
    <property type="molecule type" value="Genomic_DNA"/>
</dbReference>
<proteinExistence type="predicted"/>
<dbReference type="AlphaFoldDB" id="A0AAN8MQ79"/>
<feature type="compositionally biased region" description="Polar residues" evidence="1">
    <location>
        <begin position="128"/>
        <end position="140"/>
    </location>
</feature>
<feature type="compositionally biased region" description="Polar residues" evidence="1">
    <location>
        <begin position="186"/>
        <end position="195"/>
    </location>
</feature>
<dbReference type="Proteomes" id="UP001313282">
    <property type="component" value="Unassembled WGS sequence"/>
</dbReference>
<sequence length="275" mass="31694">MKDQLRYTLYTMSPLRYTQEEDSIRVRCILAKICYQAHLPVASGINELQQPEFTYPPENLANPYRVADKRFKQLGGLERRPSPITLATDSRTPSPLMAHYNASTQGFQGGQGGYVYNNQMQMRPEGYPNSQEAQRLSSRAQEAHSYYRGSQQNHSDFDDRQHRSHQENYPRQYASEHYGEDDYYHGSQQGFQPGSSAEAAGPRSDSSGQKKSRRHKSTKAPNDSVKMTSDEMWECCRCHNAWLTSHHEICQASECVGHIRCKRCRLFYHSVPYDH</sequence>
<keyword evidence="3" id="KW-1185">Reference proteome</keyword>
<gene>
    <name evidence="2" type="ORF">TWF718_008389</name>
</gene>
<protein>
    <submittedName>
        <fullName evidence="2">Uncharacterized protein</fullName>
    </submittedName>
</protein>
<organism evidence="2 3">
    <name type="scientific">Orbilia javanica</name>
    <dbReference type="NCBI Taxonomy" id="47235"/>
    <lineage>
        <taxon>Eukaryota</taxon>
        <taxon>Fungi</taxon>
        <taxon>Dikarya</taxon>
        <taxon>Ascomycota</taxon>
        <taxon>Pezizomycotina</taxon>
        <taxon>Orbiliomycetes</taxon>
        <taxon>Orbiliales</taxon>
        <taxon>Orbiliaceae</taxon>
        <taxon>Orbilia</taxon>
    </lineage>
</organism>
<feature type="region of interest" description="Disordered" evidence="1">
    <location>
        <begin position="181"/>
        <end position="225"/>
    </location>
</feature>
<evidence type="ECO:0000256" key="1">
    <source>
        <dbReference type="SAM" id="MobiDB-lite"/>
    </source>
</evidence>
<evidence type="ECO:0000313" key="2">
    <source>
        <dbReference type="EMBL" id="KAK6343011.1"/>
    </source>
</evidence>
<accession>A0AAN8MQ79</accession>
<name>A0AAN8MQ79_9PEZI</name>
<reference evidence="2 3" key="1">
    <citation type="submission" date="2019-10" db="EMBL/GenBank/DDBJ databases">
        <authorList>
            <person name="Palmer J.M."/>
        </authorList>
    </citation>
    <scope>NUCLEOTIDE SEQUENCE [LARGE SCALE GENOMIC DNA]</scope>
    <source>
        <strain evidence="2 3">TWF718</strain>
    </source>
</reference>
<evidence type="ECO:0000313" key="3">
    <source>
        <dbReference type="Proteomes" id="UP001313282"/>
    </source>
</evidence>
<comment type="caution">
    <text evidence="2">The sequence shown here is derived from an EMBL/GenBank/DDBJ whole genome shotgun (WGS) entry which is preliminary data.</text>
</comment>
<feature type="region of interest" description="Disordered" evidence="1">
    <location>
        <begin position="111"/>
        <end position="168"/>
    </location>
</feature>